<protein>
    <submittedName>
        <fullName evidence="2">Uncharacterized protein</fullName>
    </submittedName>
</protein>
<sequence>MVRTIQEGITKSQRGARVTMEGKRTVKEDEDTDDSEEDNDMNAFIIHITETDSGDESESSEENYDNKLTFEELKVLWKEDSEARAIQKEKSQELMEENE</sequence>
<dbReference type="AlphaFoldDB" id="A0A5A7URC4"/>
<accession>A0A5A7URC4</accession>
<name>A0A5A7URC4_CUCMM</name>
<gene>
    <name evidence="2" type="ORF">E6C27_scaffold126G00210</name>
</gene>
<feature type="compositionally biased region" description="Acidic residues" evidence="1">
    <location>
        <begin position="28"/>
        <end position="40"/>
    </location>
</feature>
<evidence type="ECO:0000256" key="1">
    <source>
        <dbReference type="SAM" id="MobiDB-lite"/>
    </source>
</evidence>
<evidence type="ECO:0000313" key="2">
    <source>
        <dbReference type="EMBL" id="KAA0057674.1"/>
    </source>
</evidence>
<comment type="caution">
    <text evidence="2">The sequence shown here is derived from an EMBL/GenBank/DDBJ whole genome shotgun (WGS) entry which is preliminary data.</text>
</comment>
<organism evidence="2 3">
    <name type="scientific">Cucumis melo var. makuwa</name>
    <name type="common">Oriental melon</name>
    <dbReference type="NCBI Taxonomy" id="1194695"/>
    <lineage>
        <taxon>Eukaryota</taxon>
        <taxon>Viridiplantae</taxon>
        <taxon>Streptophyta</taxon>
        <taxon>Embryophyta</taxon>
        <taxon>Tracheophyta</taxon>
        <taxon>Spermatophyta</taxon>
        <taxon>Magnoliopsida</taxon>
        <taxon>eudicotyledons</taxon>
        <taxon>Gunneridae</taxon>
        <taxon>Pentapetalae</taxon>
        <taxon>rosids</taxon>
        <taxon>fabids</taxon>
        <taxon>Cucurbitales</taxon>
        <taxon>Cucurbitaceae</taxon>
        <taxon>Benincaseae</taxon>
        <taxon>Cucumis</taxon>
    </lineage>
</organism>
<dbReference type="Proteomes" id="UP000321393">
    <property type="component" value="Unassembled WGS sequence"/>
</dbReference>
<feature type="region of interest" description="Disordered" evidence="1">
    <location>
        <begin position="1"/>
        <end position="40"/>
    </location>
</feature>
<evidence type="ECO:0000313" key="3">
    <source>
        <dbReference type="Proteomes" id="UP000321393"/>
    </source>
</evidence>
<proteinExistence type="predicted"/>
<dbReference type="EMBL" id="SSTE01006881">
    <property type="protein sequence ID" value="KAA0057674.1"/>
    <property type="molecule type" value="Genomic_DNA"/>
</dbReference>
<reference evidence="2 3" key="1">
    <citation type="submission" date="2019-08" db="EMBL/GenBank/DDBJ databases">
        <title>Draft genome sequences of two oriental melons (Cucumis melo L. var makuwa).</title>
        <authorList>
            <person name="Kwon S.-Y."/>
        </authorList>
    </citation>
    <scope>NUCLEOTIDE SEQUENCE [LARGE SCALE GENOMIC DNA]</scope>
    <source>
        <strain evidence="3">cv. SW 3</strain>
        <tissue evidence="2">Leaf</tissue>
    </source>
</reference>